<reference evidence="4" key="1">
    <citation type="journal article" date="2019" name="Int. J. Syst. Evol. Microbiol.">
        <title>The Global Catalogue of Microorganisms (GCM) 10K type strain sequencing project: providing services to taxonomists for standard genome sequencing and annotation.</title>
        <authorList>
            <consortium name="The Broad Institute Genomics Platform"/>
            <consortium name="The Broad Institute Genome Sequencing Center for Infectious Disease"/>
            <person name="Wu L."/>
            <person name="Ma J."/>
        </authorList>
    </citation>
    <scope>NUCLEOTIDE SEQUENCE [LARGE SCALE GENOMIC DNA]</scope>
    <source>
        <strain evidence="4">KLKA75</strain>
    </source>
</reference>
<evidence type="ECO:0000259" key="2">
    <source>
        <dbReference type="Pfam" id="PF00496"/>
    </source>
</evidence>
<evidence type="ECO:0000256" key="1">
    <source>
        <dbReference type="SAM" id="SignalP"/>
    </source>
</evidence>
<dbReference type="PANTHER" id="PTHR30290">
    <property type="entry name" value="PERIPLASMIC BINDING COMPONENT OF ABC TRANSPORTER"/>
    <property type="match status" value="1"/>
</dbReference>
<dbReference type="InterPro" id="IPR039424">
    <property type="entry name" value="SBP_5"/>
</dbReference>
<dbReference type="Pfam" id="PF00496">
    <property type="entry name" value="SBP_bac_5"/>
    <property type="match status" value="1"/>
</dbReference>
<name>A0ABV9TZ61_9ACTN</name>
<dbReference type="InterPro" id="IPR030678">
    <property type="entry name" value="Peptide/Ni-bd"/>
</dbReference>
<dbReference type="SUPFAM" id="SSF53850">
    <property type="entry name" value="Periplasmic binding protein-like II"/>
    <property type="match status" value="1"/>
</dbReference>
<dbReference type="RefSeq" id="WP_378256950.1">
    <property type="nucleotide sequence ID" value="NZ_JBHSIT010000005.1"/>
</dbReference>
<keyword evidence="4" id="KW-1185">Reference proteome</keyword>
<feature type="domain" description="Solute-binding protein family 5" evidence="2">
    <location>
        <begin position="103"/>
        <end position="489"/>
    </location>
</feature>
<evidence type="ECO:0000313" key="3">
    <source>
        <dbReference type="EMBL" id="MFC4909436.1"/>
    </source>
</evidence>
<gene>
    <name evidence="3" type="ORF">ACFPCY_19095</name>
</gene>
<keyword evidence="1" id="KW-0732">Signal</keyword>
<feature type="signal peptide" evidence="1">
    <location>
        <begin position="1"/>
        <end position="22"/>
    </location>
</feature>
<comment type="caution">
    <text evidence="3">The sequence shown here is derived from an EMBL/GenBank/DDBJ whole genome shotgun (WGS) entry which is preliminary data.</text>
</comment>
<protein>
    <submittedName>
        <fullName evidence="3">ABC transporter substrate-binding protein</fullName>
    </submittedName>
</protein>
<dbReference type="CDD" id="cd08506">
    <property type="entry name" value="PBP2_clavulanate_OppA2"/>
    <property type="match status" value="1"/>
</dbReference>
<dbReference type="Gene3D" id="3.10.105.10">
    <property type="entry name" value="Dipeptide-binding Protein, Domain 3"/>
    <property type="match status" value="1"/>
</dbReference>
<accession>A0ABV9TZ61</accession>
<dbReference type="PROSITE" id="PS51257">
    <property type="entry name" value="PROKAR_LIPOPROTEIN"/>
    <property type="match status" value="1"/>
</dbReference>
<proteinExistence type="predicted"/>
<dbReference type="InterPro" id="IPR000914">
    <property type="entry name" value="SBP_5_dom"/>
</dbReference>
<evidence type="ECO:0000313" key="4">
    <source>
        <dbReference type="Proteomes" id="UP001595872"/>
    </source>
</evidence>
<feature type="chain" id="PRO_5045456620" evidence="1">
    <location>
        <begin position="23"/>
        <end position="590"/>
    </location>
</feature>
<organism evidence="3 4">
    <name type="scientific">Actinomadura gamaensis</name>
    <dbReference type="NCBI Taxonomy" id="1763541"/>
    <lineage>
        <taxon>Bacteria</taxon>
        <taxon>Bacillati</taxon>
        <taxon>Actinomycetota</taxon>
        <taxon>Actinomycetes</taxon>
        <taxon>Streptosporangiales</taxon>
        <taxon>Thermomonosporaceae</taxon>
        <taxon>Actinomadura</taxon>
    </lineage>
</organism>
<dbReference type="Gene3D" id="3.40.190.10">
    <property type="entry name" value="Periplasmic binding protein-like II"/>
    <property type="match status" value="1"/>
</dbReference>
<dbReference type="PIRSF" id="PIRSF002741">
    <property type="entry name" value="MppA"/>
    <property type="match status" value="1"/>
</dbReference>
<dbReference type="EMBL" id="JBHSIT010000005">
    <property type="protein sequence ID" value="MFC4909436.1"/>
    <property type="molecule type" value="Genomic_DNA"/>
</dbReference>
<dbReference type="PANTHER" id="PTHR30290:SF83">
    <property type="entry name" value="ABC TRANSPORTER SUBSTRATE-BINDING PROTEIN"/>
    <property type="match status" value="1"/>
</dbReference>
<dbReference type="Proteomes" id="UP001595872">
    <property type="component" value="Unassembled WGS sequence"/>
</dbReference>
<sequence>MAARRRGTVVAAGLGAAALALAACGGGSGGGGGGGSAGGTLKVVGSSDVDHLDTSSVYTTWGNLLARQFARTLFNVKAADGFDEAVKVVADAAAEVPTTENGGISKDGKTYTIKLRDGMQWDTNPVRPVVAGDFVRGIKRICNPAKPSGGLGYYTDTIQGFSAFCDGFGKVSATNAGAIAAYQNGHQVPGLQAKDDKTLVIKLNRPASDFTNILGLSFSAAAPAEYDRYVPDSPEFRTHTLSDGPYKITSYQANKSITLAKNAAWKAESDPVREQNPDGIQITMGQDSPETVQQQMESGAADLSWDQTVPTGQIPSLKSNPNFKIMDGSTSNPYIVFNTLSPNNGGALGKVAVRQAIEYAIDKTATVQIYGGPDVSEVLNQVIPPRSVGYQQFNLYPTPGNSGDPNKCKQMLSAAGYPSGLTLKFPYRVSSNHPKIAQSVQANLAKCGIKANLTPDTNGTFYAKTLVTPEDAKAGKWDIAGPGWVPDWYGNNGRTNIVPLFDGRHYGPNSTNYGGYNNPAVNKLIDQALEAKDANAAAGFWAQADKQIMQDAAVVPLMNQKYPIFHSSRVKNAKYLPQYQGYDYNLIKLS</sequence>